<name>A0A1M4W9F0_9CLOT</name>
<evidence type="ECO:0000313" key="2">
    <source>
        <dbReference type="EMBL" id="SHE77891.1"/>
    </source>
</evidence>
<dbReference type="AlphaFoldDB" id="A0A1M4W9F0"/>
<keyword evidence="1" id="KW-1133">Transmembrane helix</keyword>
<keyword evidence="1" id="KW-0812">Transmembrane</keyword>
<accession>A0A1M4W9F0</accession>
<dbReference type="Proteomes" id="UP000184035">
    <property type="component" value="Unassembled WGS sequence"/>
</dbReference>
<feature type="transmembrane region" description="Helical" evidence="1">
    <location>
        <begin position="6"/>
        <end position="25"/>
    </location>
</feature>
<evidence type="ECO:0000313" key="3">
    <source>
        <dbReference type="Proteomes" id="UP000184035"/>
    </source>
</evidence>
<feature type="transmembrane region" description="Helical" evidence="1">
    <location>
        <begin position="46"/>
        <end position="71"/>
    </location>
</feature>
<proteinExistence type="predicted"/>
<organism evidence="2 3">
    <name type="scientific">Clostridium fallax</name>
    <dbReference type="NCBI Taxonomy" id="1533"/>
    <lineage>
        <taxon>Bacteria</taxon>
        <taxon>Bacillati</taxon>
        <taxon>Bacillota</taxon>
        <taxon>Clostridia</taxon>
        <taxon>Eubacteriales</taxon>
        <taxon>Clostridiaceae</taxon>
        <taxon>Clostridium</taxon>
    </lineage>
</organism>
<protein>
    <submittedName>
        <fullName evidence="2">Uncharacterized protein</fullName>
    </submittedName>
</protein>
<dbReference type="EMBL" id="FQVM01000011">
    <property type="protein sequence ID" value="SHE77891.1"/>
    <property type="molecule type" value="Genomic_DNA"/>
</dbReference>
<reference evidence="2 3" key="1">
    <citation type="submission" date="2016-11" db="EMBL/GenBank/DDBJ databases">
        <authorList>
            <person name="Jaros S."/>
            <person name="Januszkiewicz K."/>
            <person name="Wedrychowicz H."/>
        </authorList>
    </citation>
    <scope>NUCLEOTIDE SEQUENCE [LARGE SCALE GENOMIC DNA]</scope>
    <source>
        <strain evidence="2 3">DSM 2631</strain>
    </source>
</reference>
<evidence type="ECO:0000256" key="1">
    <source>
        <dbReference type="SAM" id="Phobius"/>
    </source>
</evidence>
<sequence length="72" mass="7806">MTTLEKILAIIVIIPVIGLLLYTIIKPNGTLGGLVNVGKEQSSKKVILINRIVAAMGLLILSTACFLTFLYY</sequence>
<keyword evidence="3" id="KW-1185">Reference proteome</keyword>
<dbReference type="RefSeq" id="WP_072895494.1">
    <property type="nucleotide sequence ID" value="NZ_FQVM01000011.1"/>
</dbReference>
<gene>
    <name evidence="2" type="ORF">SAMN05443638_11125</name>
</gene>
<keyword evidence="1" id="KW-0472">Membrane</keyword>